<evidence type="ECO:0000256" key="2">
    <source>
        <dbReference type="ARBA" id="ARBA00022574"/>
    </source>
</evidence>
<feature type="repeat" description="WD" evidence="4">
    <location>
        <begin position="970"/>
        <end position="1010"/>
    </location>
</feature>
<dbReference type="SUPFAM" id="SSF50978">
    <property type="entry name" value="WD40 repeat-like"/>
    <property type="match status" value="1"/>
</dbReference>
<evidence type="ECO:0000256" key="3">
    <source>
        <dbReference type="ARBA" id="ARBA00022737"/>
    </source>
</evidence>
<feature type="compositionally biased region" description="Polar residues" evidence="5">
    <location>
        <begin position="406"/>
        <end position="435"/>
    </location>
</feature>
<dbReference type="InterPro" id="IPR015943">
    <property type="entry name" value="WD40/YVTN_repeat-like_dom_sf"/>
</dbReference>
<evidence type="ECO:0000313" key="6">
    <source>
        <dbReference type="EMBL" id="KAK3863162.1"/>
    </source>
</evidence>
<dbReference type="PROSITE" id="PS50082">
    <property type="entry name" value="WD_REPEATS_2"/>
    <property type="match status" value="3"/>
</dbReference>
<dbReference type="PANTHER" id="PTHR14221:SF0">
    <property type="entry name" value="WD REPEAT-CONTAINING PROTEIN 44"/>
    <property type="match status" value="1"/>
</dbReference>
<dbReference type="InterPro" id="IPR001680">
    <property type="entry name" value="WD40_rpt"/>
</dbReference>
<evidence type="ECO:0000313" key="7">
    <source>
        <dbReference type="Proteomes" id="UP001286313"/>
    </source>
</evidence>
<feature type="region of interest" description="Disordered" evidence="5">
    <location>
        <begin position="1233"/>
        <end position="1259"/>
    </location>
</feature>
<feature type="compositionally biased region" description="Basic and acidic residues" evidence="5">
    <location>
        <begin position="302"/>
        <end position="313"/>
    </location>
</feature>
<keyword evidence="2 4" id="KW-0853">WD repeat</keyword>
<keyword evidence="7" id="KW-1185">Reference proteome</keyword>
<feature type="compositionally biased region" description="Low complexity" evidence="5">
    <location>
        <begin position="1239"/>
        <end position="1253"/>
    </location>
</feature>
<reference evidence="6" key="1">
    <citation type="submission" date="2023-10" db="EMBL/GenBank/DDBJ databases">
        <title>Genome assemblies of two species of porcelain crab, Petrolisthes cinctipes and Petrolisthes manimaculis (Anomura: Porcellanidae).</title>
        <authorList>
            <person name="Angst P."/>
        </authorList>
    </citation>
    <scope>NUCLEOTIDE SEQUENCE</scope>
    <source>
        <strain evidence="6">PB745_01</strain>
        <tissue evidence="6">Gill</tissue>
    </source>
</reference>
<organism evidence="6 7">
    <name type="scientific">Petrolisthes cinctipes</name>
    <name type="common">Flat porcelain crab</name>
    <dbReference type="NCBI Taxonomy" id="88211"/>
    <lineage>
        <taxon>Eukaryota</taxon>
        <taxon>Metazoa</taxon>
        <taxon>Ecdysozoa</taxon>
        <taxon>Arthropoda</taxon>
        <taxon>Crustacea</taxon>
        <taxon>Multicrustacea</taxon>
        <taxon>Malacostraca</taxon>
        <taxon>Eumalacostraca</taxon>
        <taxon>Eucarida</taxon>
        <taxon>Decapoda</taxon>
        <taxon>Pleocyemata</taxon>
        <taxon>Anomura</taxon>
        <taxon>Galatheoidea</taxon>
        <taxon>Porcellanidae</taxon>
        <taxon>Petrolisthes</taxon>
    </lineage>
</organism>
<name>A0AAE1EXH1_PETCI</name>
<feature type="region of interest" description="Disordered" evidence="5">
    <location>
        <begin position="159"/>
        <end position="250"/>
    </location>
</feature>
<dbReference type="Gene3D" id="2.130.10.10">
    <property type="entry name" value="YVTN repeat-like/Quinoprotein amine dehydrogenase"/>
    <property type="match status" value="1"/>
</dbReference>
<feature type="compositionally biased region" description="Polar residues" evidence="5">
    <location>
        <begin position="931"/>
        <end position="945"/>
    </location>
</feature>
<proteinExistence type="predicted"/>
<gene>
    <name evidence="6" type="ORF">Pcinc_031017</name>
</gene>
<keyword evidence="3" id="KW-0677">Repeat</keyword>
<protein>
    <recommendedName>
        <fullName evidence="1">WD repeat-containing protein 44</fullName>
    </recommendedName>
</protein>
<dbReference type="PANTHER" id="PTHR14221">
    <property type="entry name" value="WD REPEAT DOMAIN 44"/>
    <property type="match status" value="1"/>
</dbReference>
<feature type="repeat" description="WD" evidence="4">
    <location>
        <begin position="1010"/>
        <end position="1044"/>
    </location>
</feature>
<dbReference type="PROSITE" id="PS50294">
    <property type="entry name" value="WD_REPEATS_REGION"/>
    <property type="match status" value="3"/>
</dbReference>
<evidence type="ECO:0000256" key="1">
    <source>
        <dbReference type="ARBA" id="ARBA00021207"/>
    </source>
</evidence>
<feature type="compositionally biased region" description="Low complexity" evidence="5">
    <location>
        <begin position="619"/>
        <end position="656"/>
    </location>
</feature>
<feature type="compositionally biased region" description="Pro residues" evidence="5">
    <location>
        <begin position="493"/>
        <end position="506"/>
    </location>
</feature>
<feature type="region of interest" description="Disordered" evidence="5">
    <location>
        <begin position="606"/>
        <end position="660"/>
    </location>
</feature>
<feature type="compositionally biased region" description="Low complexity" evidence="5">
    <location>
        <begin position="341"/>
        <end position="353"/>
    </location>
</feature>
<feature type="compositionally biased region" description="Low complexity" evidence="5">
    <location>
        <begin position="483"/>
        <end position="492"/>
    </location>
</feature>
<feature type="compositionally biased region" description="Polar residues" evidence="5">
    <location>
        <begin position="287"/>
        <end position="301"/>
    </location>
</feature>
<dbReference type="Pfam" id="PF00400">
    <property type="entry name" value="WD40"/>
    <property type="match status" value="4"/>
</dbReference>
<feature type="compositionally biased region" description="Pro residues" evidence="5">
    <location>
        <begin position="224"/>
        <end position="233"/>
    </location>
</feature>
<evidence type="ECO:0000256" key="5">
    <source>
        <dbReference type="SAM" id="MobiDB-lite"/>
    </source>
</evidence>
<feature type="region of interest" description="Disordered" evidence="5">
    <location>
        <begin position="931"/>
        <end position="950"/>
    </location>
</feature>
<comment type="caution">
    <text evidence="6">The sequence shown here is derived from an EMBL/GenBank/DDBJ whole genome shotgun (WGS) entry which is preliminary data.</text>
</comment>
<dbReference type="SMART" id="SM00320">
    <property type="entry name" value="WD40"/>
    <property type="match status" value="7"/>
</dbReference>
<dbReference type="InterPro" id="IPR036322">
    <property type="entry name" value="WD40_repeat_dom_sf"/>
</dbReference>
<feature type="compositionally biased region" description="Acidic residues" evidence="5">
    <location>
        <begin position="1"/>
        <end position="12"/>
    </location>
</feature>
<evidence type="ECO:0000256" key="4">
    <source>
        <dbReference type="PROSITE-ProRule" id="PRU00221"/>
    </source>
</evidence>
<feature type="repeat" description="WD" evidence="4">
    <location>
        <begin position="875"/>
        <end position="906"/>
    </location>
</feature>
<dbReference type="InterPro" id="IPR040324">
    <property type="entry name" value="WDR44/Dgr2"/>
</dbReference>
<sequence>MSSDSDAEEFYDASDTTPHRQTLKLEDEVGAEAVLPDSVWPLSDITSARPTLSIGQDLLHGEKNVYQSSQPPGLMQAPQNHLPVLMPPPQQPCFMQPPPAPQNQATCLIQPPPPSQTSGLIQPSPPFLQSLLPLSTPRELVPGCEAGLNVGEHDECGSLGGASEGRRDHEESSSACSGSLLGNLADDDEDDESSALRVRSGGRRRLRHQEVRRLIQTEDDDPATMPPPSPPHPAGSQSSSADGIYPAPPRAAHPFRVVEHDTASVYSSVSLGKVGKILAGMEAMTIQEGQQSQDTGSPPETKSMESSHSEPSKELIPPGSLIHPGEVAAVTMSPEPDLVASTKSSSGSDKSNSLPRPAQDAPLQPPGLPVIEVRPQASASAVPPEVLSNQQHLPSAEHSWPETQHPEPSQASSQSVYPPSTNAVGTFADRNSQSGVGFPSQPVYPPGTNSFAERKAQSGVGLPSTNSTRDQDVSSGHHPTHTPPHVVAQVPPVHVPPAPPTIPVAPPRRRRRNRQSIDDDTASVSSLPSPALTLSAVDAISIGQSLDLRQAVRGDYLVKPQDSERAKAVGPSAEEIARLEAEDTASQASTPEVSRAPSRLAATNIASQATSHQHHHHQPPSTTTSGSPSTPGTPSSIPSDTPSSEVGASPASSSEGQTKQLNLMVRTRSDSGKELSDAEWILQSSVDYDHLMCDQEILKQVTVLNLDTGERIPLSDAENCLPKALNPLSLHIMRITSEYVRSRGSSPSRTVAAMDNCLRALSRSSSCNSNVDGPESDEESVVDVSVQRPVAIDSSAVKKKTSQLKKFLGRKMESAVNKARSLAMEVSQHRHREERDIFEDDAPTHDTMHFVKIKTAHSHKGPLEFDNLMYVQEIAGEHTGPIWCMKFSGCGRLLATTGQDHVLRVWVLKQAFTYFLDIRTKCNADVKVSPTPSQESLVSQHSGQSGEDPGCLDPQDDGIAPFMPKPFCVYTGHSADMLDISWSKNYFLLTSSMDKTVRLWHISRKECLCIFQHMDFVTAIAFHPKDDRYFISGALDGKLRLWSIPDKRVVLWNEVGGQPNLITAANFCQNGKFTVVGTYDGRCIFYETEQLKYHTQIYVRSTRGKNAKGRKITGIEPLPGEDKILITSNDSRIRLYDLRDLNLSCKYKGYSNMSSQIRAGFSHDGKFIVAGSENQCIYIWKTHHDYSKFSSARRDRNVYWEGVKAHSAVVTCAVFSPHPELVFSFIEQQQENLNKSGDQQQQHEQQQQQQQSQNKDSGTTNKGYVLVSADFNGCIKVFTKKEKPKHSSLPASALV</sequence>
<dbReference type="Proteomes" id="UP001286313">
    <property type="component" value="Unassembled WGS sequence"/>
</dbReference>
<feature type="region of interest" description="Disordered" evidence="5">
    <location>
        <begin position="287"/>
        <end position="321"/>
    </location>
</feature>
<feature type="region of interest" description="Disordered" evidence="5">
    <location>
        <begin position="337"/>
        <end position="527"/>
    </location>
</feature>
<feature type="region of interest" description="Disordered" evidence="5">
    <location>
        <begin position="1"/>
        <end position="24"/>
    </location>
</feature>
<accession>A0AAE1EXH1</accession>
<dbReference type="EMBL" id="JAWQEG010004066">
    <property type="protein sequence ID" value="KAK3863162.1"/>
    <property type="molecule type" value="Genomic_DNA"/>
</dbReference>